<keyword evidence="4" id="KW-0653">Protein transport</keyword>
<evidence type="ECO:0000256" key="2">
    <source>
        <dbReference type="ARBA" id="ARBA00022448"/>
    </source>
</evidence>
<dbReference type="PANTHER" id="PTHR13257:SF0">
    <property type="entry name" value="NUCLEAR PORE COMPLEX PROTEIN NUP88"/>
    <property type="match status" value="1"/>
</dbReference>
<protein>
    <submittedName>
        <fullName evidence="9">Uncharacterized protein</fullName>
    </submittedName>
</protein>
<keyword evidence="7" id="KW-0539">Nucleus</keyword>
<evidence type="ECO:0000256" key="3">
    <source>
        <dbReference type="ARBA" id="ARBA00022816"/>
    </source>
</evidence>
<evidence type="ECO:0000256" key="6">
    <source>
        <dbReference type="ARBA" id="ARBA00023132"/>
    </source>
</evidence>
<dbReference type="GO" id="GO:0005643">
    <property type="term" value="C:nuclear pore"/>
    <property type="evidence" value="ECO:0007669"/>
    <property type="project" value="UniProtKB-SubCell"/>
</dbReference>
<evidence type="ECO:0000256" key="8">
    <source>
        <dbReference type="SAM" id="MobiDB-lite"/>
    </source>
</evidence>
<sequence length="154" mass="18085">MHTRLHEAQRKLQNVEERQPKLDDRVRRAIERHESLEERLHKLRRLPGIHKKPLTRAEREFKAELDRFEGVELDALHSSIEALNGRLRRYTQSLKVKAPNYQRAPTRKKKLAQDAQLVQLKASLDKLSLVNSENSQKVKLIESALKNREEETAD</sequence>
<evidence type="ECO:0000256" key="7">
    <source>
        <dbReference type="ARBA" id="ARBA00023242"/>
    </source>
</evidence>
<dbReference type="InterPro" id="IPR037700">
    <property type="entry name" value="NUP88/NUP82"/>
</dbReference>
<dbReference type="PANTHER" id="PTHR13257">
    <property type="entry name" value="NUCLEOPORIN NUP84-RELATED"/>
    <property type="match status" value="1"/>
</dbReference>
<reference evidence="9" key="1">
    <citation type="journal article" date="2013" name="J. Plant Res.">
        <title>Effect of fungi and light on seed germination of three Opuntia species from semiarid lands of central Mexico.</title>
        <authorList>
            <person name="Delgado-Sanchez P."/>
            <person name="Jimenez-Bremont J.F."/>
            <person name="Guerrero-Gonzalez Mde L."/>
            <person name="Flores J."/>
        </authorList>
    </citation>
    <scope>NUCLEOTIDE SEQUENCE</scope>
    <source>
        <tissue evidence="9">Cladode</tissue>
    </source>
</reference>
<organism evidence="9">
    <name type="scientific">Opuntia streptacantha</name>
    <name type="common">Prickly pear cactus</name>
    <name type="synonym">Opuntia cardona</name>
    <dbReference type="NCBI Taxonomy" id="393608"/>
    <lineage>
        <taxon>Eukaryota</taxon>
        <taxon>Viridiplantae</taxon>
        <taxon>Streptophyta</taxon>
        <taxon>Embryophyta</taxon>
        <taxon>Tracheophyta</taxon>
        <taxon>Spermatophyta</taxon>
        <taxon>Magnoliopsida</taxon>
        <taxon>eudicotyledons</taxon>
        <taxon>Gunneridae</taxon>
        <taxon>Pentapetalae</taxon>
        <taxon>Caryophyllales</taxon>
        <taxon>Cactineae</taxon>
        <taxon>Cactaceae</taxon>
        <taxon>Opuntioideae</taxon>
        <taxon>Opuntia</taxon>
    </lineage>
</organism>
<proteinExistence type="predicted"/>
<dbReference type="GO" id="GO:0000055">
    <property type="term" value="P:ribosomal large subunit export from nucleus"/>
    <property type="evidence" value="ECO:0007669"/>
    <property type="project" value="InterPro"/>
</dbReference>
<dbReference type="GO" id="GO:0017056">
    <property type="term" value="F:structural constituent of nuclear pore"/>
    <property type="evidence" value="ECO:0007669"/>
    <property type="project" value="InterPro"/>
</dbReference>
<keyword evidence="6" id="KW-0906">Nuclear pore complex</keyword>
<evidence type="ECO:0000313" key="9">
    <source>
        <dbReference type="EMBL" id="MBA4679895.1"/>
    </source>
</evidence>
<keyword evidence="2" id="KW-0813">Transport</keyword>
<evidence type="ECO:0000256" key="5">
    <source>
        <dbReference type="ARBA" id="ARBA00023010"/>
    </source>
</evidence>
<keyword evidence="5" id="KW-0811">Translocation</keyword>
<evidence type="ECO:0000256" key="4">
    <source>
        <dbReference type="ARBA" id="ARBA00022927"/>
    </source>
</evidence>
<accession>A0A7C9B4G6</accession>
<comment type="subcellular location">
    <subcellularLocation>
        <location evidence="1">Nucleus</location>
        <location evidence="1">Nuclear pore complex</location>
    </subcellularLocation>
</comment>
<reference evidence="9" key="2">
    <citation type="submission" date="2020-07" db="EMBL/GenBank/DDBJ databases">
        <authorList>
            <person name="Vera ALvarez R."/>
            <person name="Arias-Moreno D.M."/>
            <person name="Jimenez-Jacinto V."/>
            <person name="Jimenez-Bremont J.F."/>
            <person name="Swaminathan K."/>
            <person name="Moose S.P."/>
            <person name="Guerrero-Gonzalez M.L."/>
            <person name="Marino-Ramirez L."/>
            <person name="Landsman D."/>
            <person name="Rodriguez-Kessler M."/>
            <person name="Delgado-Sanchez P."/>
        </authorList>
    </citation>
    <scope>NUCLEOTIDE SEQUENCE</scope>
    <source>
        <tissue evidence="9">Cladode</tissue>
    </source>
</reference>
<dbReference type="EMBL" id="GISG01285018">
    <property type="protein sequence ID" value="MBA4679895.1"/>
    <property type="molecule type" value="Transcribed_RNA"/>
</dbReference>
<dbReference type="AlphaFoldDB" id="A0A7C9B4G6"/>
<feature type="region of interest" description="Disordered" evidence="8">
    <location>
        <begin position="1"/>
        <end position="20"/>
    </location>
</feature>
<evidence type="ECO:0000256" key="1">
    <source>
        <dbReference type="ARBA" id="ARBA00004567"/>
    </source>
</evidence>
<dbReference type="GO" id="GO:0006406">
    <property type="term" value="P:mRNA export from nucleus"/>
    <property type="evidence" value="ECO:0007669"/>
    <property type="project" value="TreeGrafter"/>
</dbReference>
<dbReference type="GO" id="GO:0000056">
    <property type="term" value="P:ribosomal small subunit export from nucleus"/>
    <property type="evidence" value="ECO:0007669"/>
    <property type="project" value="InterPro"/>
</dbReference>
<keyword evidence="3" id="KW-0509">mRNA transport</keyword>
<name>A0A7C9B4G6_OPUST</name>
<dbReference type="GO" id="GO:0006606">
    <property type="term" value="P:protein import into nucleus"/>
    <property type="evidence" value="ECO:0007669"/>
    <property type="project" value="TreeGrafter"/>
</dbReference>